<proteinExistence type="inferred from homology"/>
<sequence length="232" mass="26136">MLTIDSLCWLCLQPLHIAHHGVCSVCIGQIPPLPRCCPCCGLPADSELFPCSNCRIKPPVWSQLIAVSDYVSPLTGLISRLKYHREDKYAPALARLMLLAWLKARRARGLPRPDLLLPVPLHRFRHWRRGFNQSERIVRLLSRWSDCRTHSTALVRLIATRPQQSLEAQQRRSNLLGAFACRADVRGLHVAVFDDVVTTGSTVEEIGQLLLHHGAASVQVWCLCRTLKSESK</sequence>
<feature type="domain" description="Phosphoribosyltransferase" evidence="2">
    <location>
        <begin position="152"/>
        <end position="229"/>
    </location>
</feature>
<dbReference type="RefSeq" id="WP_111738930.1">
    <property type="nucleotide sequence ID" value="NZ_LR698987.1"/>
</dbReference>
<dbReference type="InterPro" id="IPR051910">
    <property type="entry name" value="ComF/GntX_DNA_util-trans"/>
</dbReference>
<dbReference type="PANTHER" id="PTHR47505">
    <property type="entry name" value="DNA UTILIZATION PROTEIN YHGH"/>
    <property type="match status" value="1"/>
</dbReference>
<dbReference type="OrthoDB" id="9793412at2"/>
<evidence type="ECO:0000313" key="4">
    <source>
        <dbReference type="Proteomes" id="UP000249005"/>
    </source>
</evidence>
<dbReference type="InterPro" id="IPR000836">
    <property type="entry name" value="PRTase_dom"/>
</dbReference>
<protein>
    <submittedName>
        <fullName evidence="3">DNA utilization protein GntX</fullName>
    </submittedName>
</protein>
<evidence type="ECO:0000313" key="3">
    <source>
        <dbReference type="EMBL" id="SQI34775.1"/>
    </source>
</evidence>
<evidence type="ECO:0000256" key="1">
    <source>
        <dbReference type="ARBA" id="ARBA00008007"/>
    </source>
</evidence>
<dbReference type="AlphaFoldDB" id="A0A2X4X5H5"/>
<keyword evidence="4" id="KW-1185">Reference proteome</keyword>
<dbReference type="EMBL" id="LS483470">
    <property type="protein sequence ID" value="SQI34775.1"/>
    <property type="molecule type" value="Genomic_DNA"/>
</dbReference>
<dbReference type="Gene3D" id="3.40.50.2020">
    <property type="match status" value="1"/>
</dbReference>
<name>A0A2X4X5H5_9GAMM</name>
<dbReference type="SUPFAM" id="SSF53271">
    <property type="entry name" value="PRTase-like"/>
    <property type="match status" value="1"/>
</dbReference>
<dbReference type="InterPro" id="IPR029057">
    <property type="entry name" value="PRTase-like"/>
</dbReference>
<evidence type="ECO:0000259" key="2">
    <source>
        <dbReference type="Pfam" id="PF00156"/>
    </source>
</evidence>
<gene>
    <name evidence="3" type="ORF">NCTC12151_00236</name>
</gene>
<dbReference type="Proteomes" id="UP000249005">
    <property type="component" value="Chromosome 1"/>
</dbReference>
<organism evidence="3 4">
    <name type="scientific">Leminorella richardii</name>
    <dbReference type="NCBI Taxonomy" id="158841"/>
    <lineage>
        <taxon>Bacteria</taxon>
        <taxon>Pseudomonadati</taxon>
        <taxon>Pseudomonadota</taxon>
        <taxon>Gammaproteobacteria</taxon>
        <taxon>Enterobacterales</taxon>
        <taxon>Budviciaceae</taxon>
        <taxon>Leminorella</taxon>
    </lineage>
</organism>
<dbReference type="KEGG" id="lri:NCTC12151_00236"/>
<dbReference type="NCBIfam" id="NF008616">
    <property type="entry name" value="PRK11595.1"/>
    <property type="match status" value="1"/>
</dbReference>
<dbReference type="PANTHER" id="PTHR47505:SF1">
    <property type="entry name" value="DNA UTILIZATION PROTEIN YHGH"/>
    <property type="match status" value="1"/>
</dbReference>
<comment type="similarity">
    <text evidence="1">Belongs to the ComF/GntX family.</text>
</comment>
<dbReference type="Pfam" id="PF00156">
    <property type="entry name" value="Pribosyltran"/>
    <property type="match status" value="1"/>
</dbReference>
<reference evidence="3 4" key="1">
    <citation type="submission" date="2018-06" db="EMBL/GenBank/DDBJ databases">
        <authorList>
            <consortium name="Pathogen Informatics"/>
            <person name="Doyle S."/>
        </authorList>
    </citation>
    <scope>NUCLEOTIDE SEQUENCE [LARGE SCALE GENOMIC DNA]</scope>
    <source>
        <strain evidence="3 4">NCTC12151</strain>
    </source>
</reference>
<dbReference type="CDD" id="cd06223">
    <property type="entry name" value="PRTases_typeI"/>
    <property type="match status" value="1"/>
</dbReference>
<accession>A0A2X4X5H5</accession>